<proteinExistence type="predicted"/>
<evidence type="ECO:0000313" key="2">
    <source>
        <dbReference type="Proteomes" id="UP000004564"/>
    </source>
</evidence>
<comment type="caution">
    <text evidence="1">The sequence shown here is derived from an EMBL/GenBank/DDBJ whole genome shotgun (WGS) entry which is preliminary data.</text>
</comment>
<dbReference type="AlphaFoldDB" id="A0A6C8G674"/>
<sequence length="98" mass="11327">MYICIHSTQSQRSIRWGCGLSLFRPYLKVLIGYSGEVRQCWQHPGILSNLKQKQIVWLNVRKKNLVLLVIHLLVKNLILRFTTELIQAEGLKIGLTVV</sequence>
<evidence type="ECO:0000313" key="1">
    <source>
        <dbReference type="EMBL" id="EHB41298.1"/>
    </source>
</evidence>
<protein>
    <submittedName>
        <fullName evidence="1">Uncharacterized protein</fullName>
    </submittedName>
</protein>
<accession>A0A6C8G674</accession>
<gene>
    <name evidence="1" type="ORF">SEENIN0B_01149</name>
</gene>
<name>A0A6C8G674_SALIN</name>
<dbReference type="EMBL" id="AFYI01000002">
    <property type="protein sequence ID" value="EHB41298.1"/>
    <property type="molecule type" value="Genomic_DNA"/>
</dbReference>
<reference evidence="1 2" key="1">
    <citation type="submission" date="2011-09" db="EMBL/GenBank/DDBJ databases">
        <authorList>
            <person name="McClelland M."/>
            <person name="Clifton S."/>
            <person name="Porwollik S."/>
            <person name="Cheng P."/>
            <person name="Wollam A."/>
            <person name="Wang C."/>
            <person name="Pepin K."/>
            <person name="Bhonagiri V."/>
            <person name="Fulton R."/>
            <person name="Fulton L.F."/>
            <person name="Delehaunty K."/>
            <person name="Fronick C."/>
            <person name="O'Laughlin M."/>
            <person name="Godfrey J."/>
            <person name="Waligorski J."/>
            <person name="Appelbaum E."/>
            <person name="Farmer C."/>
            <person name="Strong C."/>
            <person name="Tomlinson C."/>
            <person name="Hou S."/>
            <person name="Minx P."/>
            <person name="Warren W."/>
            <person name="Wilson R.K."/>
        </authorList>
    </citation>
    <scope>NUCLEOTIDE SEQUENCE [LARGE SCALE GENOMIC DNA]</scope>
    <source>
        <strain evidence="2">SARB 27</strain>
    </source>
</reference>
<organism evidence="1 2">
    <name type="scientific">Salmonella enterica subsp. enterica serovar Infantis str. SARB27</name>
    <dbReference type="NCBI Taxonomy" id="596155"/>
    <lineage>
        <taxon>Bacteria</taxon>
        <taxon>Pseudomonadati</taxon>
        <taxon>Pseudomonadota</taxon>
        <taxon>Gammaproteobacteria</taxon>
        <taxon>Enterobacterales</taxon>
        <taxon>Enterobacteriaceae</taxon>
        <taxon>Salmonella</taxon>
    </lineage>
</organism>
<dbReference type="Proteomes" id="UP000004564">
    <property type="component" value="Chromosome"/>
</dbReference>